<dbReference type="SUPFAM" id="SSF75615">
    <property type="entry name" value="Siroheme synthase middle domains-like"/>
    <property type="match status" value="1"/>
</dbReference>
<dbReference type="EMBL" id="JABFDB010000001">
    <property type="protein sequence ID" value="NYZ18679.1"/>
    <property type="molecule type" value="Genomic_DNA"/>
</dbReference>
<dbReference type="EC" id="1.3.1.76" evidence="2"/>
<dbReference type="InterPro" id="IPR006367">
    <property type="entry name" value="Sirohaem_synthase_N"/>
</dbReference>
<protein>
    <recommendedName>
        <fullName evidence="2">precorrin-2 dehydrogenase</fullName>
        <ecNumber evidence="2">1.3.1.76</ecNumber>
    </recommendedName>
</protein>
<gene>
    <name evidence="7" type="ORF">HND93_03065</name>
</gene>
<dbReference type="PANTHER" id="PTHR35330:SF1">
    <property type="entry name" value="SIROHEME BIOSYNTHESIS PROTEIN MET8"/>
    <property type="match status" value="1"/>
</dbReference>
<dbReference type="PANTHER" id="PTHR35330">
    <property type="entry name" value="SIROHEME BIOSYNTHESIS PROTEIN MET8"/>
    <property type="match status" value="1"/>
</dbReference>
<comment type="pathway">
    <text evidence="1">Porphyrin-containing compound metabolism; siroheme biosynthesis; sirohydrochlorin from precorrin-2: step 1/1.</text>
</comment>
<evidence type="ECO:0000256" key="2">
    <source>
        <dbReference type="ARBA" id="ARBA00012400"/>
    </source>
</evidence>
<evidence type="ECO:0000313" key="8">
    <source>
        <dbReference type="Proteomes" id="UP000584642"/>
    </source>
</evidence>
<evidence type="ECO:0000256" key="3">
    <source>
        <dbReference type="ARBA" id="ARBA00023002"/>
    </source>
</evidence>
<sequence length="185" mass="19520">MIPLIIDPAKLRIALVGTGPLALRRLELLRAGGAGPAVFAPGGDGALEALAGETYQPRMPDAADLAGVHVLFVAGLADDAGETLAAEARALGILVNVEDVIPLCDFHVPSIVRRGDLLLTVSTRGRSPGLSRLLRLALERLFPAVWAKRLDRAADLRDRMRAEGADGAAINRAVELLATEEGWLP</sequence>
<keyword evidence="5" id="KW-0627">Porphyrin biosynthesis</keyword>
<keyword evidence="8" id="KW-1185">Reference proteome</keyword>
<evidence type="ECO:0000256" key="6">
    <source>
        <dbReference type="ARBA" id="ARBA00047561"/>
    </source>
</evidence>
<dbReference type="RefSeq" id="WP_180280401.1">
    <property type="nucleotide sequence ID" value="NZ_JABFDB010000001.1"/>
</dbReference>
<keyword evidence="4" id="KW-0520">NAD</keyword>
<comment type="caution">
    <text evidence="7">The sequence shown here is derived from an EMBL/GenBank/DDBJ whole genome shotgun (WGS) entry which is preliminary data.</text>
</comment>
<evidence type="ECO:0000313" key="7">
    <source>
        <dbReference type="EMBL" id="NYZ18679.1"/>
    </source>
</evidence>
<dbReference type="Proteomes" id="UP000584642">
    <property type="component" value="Unassembled WGS sequence"/>
</dbReference>
<dbReference type="SUPFAM" id="SSF51735">
    <property type="entry name" value="NAD(P)-binding Rossmann-fold domains"/>
    <property type="match status" value="1"/>
</dbReference>
<keyword evidence="3" id="KW-0560">Oxidoreductase</keyword>
<reference evidence="7 8" key="1">
    <citation type="submission" date="2020-05" db="EMBL/GenBank/DDBJ databases">
        <title>Azospirillum oleiclasticum sp. nov, a nitrogen-fixing and heavy crude oil-emulsifying bacterium isolated from the crude oil of Yumen Oilfield.</title>
        <authorList>
            <person name="Wu D."/>
            <person name="Cai M."/>
            <person name="Zhang X."/>
        </authorList>
    </citation>
    <scope>NUCLEOTIDE SEQUENCE [LARGE SCALE GENOMIC DNA]</scope>
    <source>
        <strain evidence="7 8">ROY-1-1-2</strain>
    </source>
</reference>
<accession>A0ABX2T6W6</accession>
<organism evidence="7 8">
    <name type="scientific">Azospirillum oleiclasticum</name>
    <dbReference type="NCBI Taxonomy" id="2735135"/>
    <lineage>
        <taxon>Bacteria</taxon>
        <taxon>Pseudomonadati</taxon>
        <taxon>Pseudomonadota</taxon>
        <taxon>Alphaproteobacteria</taxon>
        <taxon>Rhodospirillales</taxon>
        <taxon>Azospirillaceae</taxon>
        <taxon>Azospirillum</taxon>
    </lineage>
</organism>
<dbReference type="NCBIfam" id="TIGR01470">
    <property type="entry name" value="cysG_Nterm"/>
    <property type="match status" value="1"/>
</dbReference>
<dbReference type="InterPro" id="IPR028161">
    <property type="entry name" value="Met8-like"/>
</dbReference>
<comment type="catalytic activity">
    <reaction evidence="6">
        <text>precorrin-2 + NAD(+) = sirohydrochlorin + NADH + 2 H(+)</text>
        <dbReference type="Rhea" id="RHEA:15613"/>
        <dbReference type="ChEBI" id="CHEBI:15378"/>
        <dbReference type="ChEBI" id="CHEBI:57540"/>
        <dbReference type="ChEBI" id="CHEBI:57945"/>
        <dbReference type="ChEBI" id="CHEBI:58351"/>
        <dbReference type="ChEBI" id="CHEBI:58827"/>
        <dbReference type="EC" id="1.3.1.76"/>
    </reaction>
</comment>
<evidence type="ECO:0000256" key="5">
    <source>
        <dbReference type="ARBA" id="ARBA00023244"/>
    </source>
</evidence>
<evidence type="ECO:0000256" key="1">
    <source>
        <dbReference type="ARBA" id="ARBA00005010"/>
    </source>
</evidence>
<evidence type="ECO:0000256" key="4">
    <source>
        <dbReference type="ARBA" id="ARBA00023027"/>
    </source>
</evidence>
<dbReference type="Gene3D" id="3.30.160.110">
    <property type="entry name" value="Siroheme synthase, domain 2"/>
    <property type="match status" value="1"/>
</dbReference>
<dbReference type="Gene3D" id="3.40.50.720">
    <property type="entry name" value="NAD(P)-binding Rossmann-like Domain"/>
    <property type="match status" value="1"/>
</dbReference>
<dbReference type="Pfam" id="PF13241">
    <property type="entry name" value="NAD_binding_7"/>
    <property type="match status" value="1"/>
</dbReference>
<name>A0ABX2T6W6_9PROT</name>
<dbReference type="InterPro" id="IPR036291">
    <property type="entry name" value="NAD(P)-bd_dom_sf"/>
</dbReference>
<proteinExistence type="predicted"/>